<organism evidence="2 3">
    <name type="scientific">Candidatus Gottesmanbacteria bacterium RBG_16_52_11</name>
    <dbReference type="NCBI Taxonomy" id="1798374"/>
    <lineage>
        <taxon>Bacteria</taxon>
        <taxon>Candidatus Gottesmaniibacteriota</taxon>
    </lineage>
</organism>
<comment type="caution">
    <text evidence="2">The sequence shown here is derived from an EMBL/GenBank/DDBJ whole genome shotgun (WGS) entry which is preliminary data.</text>
</comment>
<dbReference type="EMBL" id="MFJD01000009">
    <property type="protein sequence ID" value="OGG01889.1"/>
    <property type="molecule type" value="Genomic_DNA"/>
</dbReference>
<sequence length="101" mass="10916">MPTKKQVETLLKTIPDPELGISVVDLGLIYGVTVAPKTGMVTILMTLTTIGCPLFHLIADPIKEAVGGLPGVKKVDVDLTFEPPWSVELMSREARIQLGFD</sequence>
<evidence type="ECO:0000259" key="1">
    <source>
        <dbReference type="Pfam" id="PF01883"/>
    </source>
</evidence>
<dbReference type="Gene3D" id="3.30.300.130">
    <property type="entry name" value="Fe-S cluster assembly (FSCA)"/>
    <property type="match status" value="1"/>
</dbReference>
<proteinExistence type="predicted"/>
<dbReference type="PANTHER" id="PTHR42831">
    <property type="entry name" value="FE-S PROTEIN MATURATION AUXILIARY FACTOR YITW"/>
    <property type="match status" value="1"/>
</dbReference>
<name>A0A1F5YNW8_9BACT</name>
<dbReference type="InterPro" id="IPR006121">
    <property type="entry name" value="HMA_dom"/>
</dbReference>
<dbReference type="SUPFAM" id="SSF117916">
    <property type="entry name" value="Fe-S cluster assembly (FSCA) domain-like"/>
    <property type="match status" value="1"/>
</dbReference>
<dbReference type="InterPro" id="IPR034904">
    <property type="entry name" value="FSCA_dom_sf"/>
</dbReference>
<evidence type="ECO:0000313" key="3">
    <source>
        <dbReference type="Proteomes" id="UP000178448"/>
    </source>
</evidence>
<dbReference type="Pfam" id="PF01883">
    <property type="entry name" value="FeS_assembly_P"/>
    <property type="match status" value="1"/>
</dbReference>
<dbReference type="InterPro" id="IPR052339">
    <property type="entry name" value="Fe-S_Maturation_MIP18"/>
</dbReference>
<dbReference type="STRING" id="1798374.A2Z33_01435"/>
<accession>A0A1F5YNW8</accession>
<gene>
    <name evidence="2" type="ORF">A2Z33_01435</name>
</gene>
<dbReference type="AlphaFoldDB" id="A0A1F5YNW8"/>
<evidence type="ECO:0000313" key="2">
    <source>
        <dbReference type="EMBL" id="OGG01889.1"/>
    </source>
</evidence>
<protein>
    <recommendedName>
        <fullName evidence="1">MIP18 family-like domain-containing protein</fullName>
    </recommendedName>
</protein>
<dbReference type="PANTHER" id="PTHR42831:SF1">
    <property type="entry name" value="FE-S PROTEIN MATURATION AUXILIARY FACTOR YITW"/>
    <property type="match status" value="1"/>
</dbReference>
<reference evidence="2 3" key="1">
    <citation type="journal article" date="2016" name="Nat. Commun.">
        <title>Thousands of microbial genomes shed light on interconnected biogeochemical processes in an aquifer system.</title>
        <authorList>
            <person name="Anantharaman K."/>
            <person name="Brown C.T."/>
            <person name="Hug L.A."/>
            <person name="Sharon I."/>
            <person name="Castelle C.J."/>
            <person name="Probst A.J."/>
            <person name="Thomas B.C."/>
            <person name="Singh A."/>
            <person name="Wilkins M.J."/>
            <person name="Karaoz U."/>
            <person name="Brodie E.L."/>
            <person name="Williams K.H."/>
            <person name="Hubbard S.S."/>
            <person name="Banfield J.F."/>
        </authorList>
    </citation>
    <scope>NUCLEOTIDE SEQUENCE [LARGE SCALE GENOMIC DNA]</scope>
</reference>
<dbReference type="InterPro" id="IPR002744">
    <property type="entry name" value="MIP18-like"/>
</dbReference>
<dbReference type="GO" id="GO:0046872">
    <property type="term" value="F:metal ion binding"/>
    <property type="evidence" value="ECO:0007669"/>
    <property type="project" value="InterPro"/>
</dbReference>
<dbReference type="CDD" id="cd00371">
    <property type="entry name" value="HMA"/>
    <property type="match status" value="1"/>
</dbReference>
<dbReference type="Proteomes" id="UP000178448">
    <property type="component" value="Unassembled WGS sequence"/>
</dbReference>
<feature type="domain" description="MIP18 family-like" evidence="1">
    <location>
        <begin position="4"/>
        <end position="77"/>
    </location>
</feature>